<dbReference type="OMA" id="YFKEAFC"/>
<feature type="transmembrane region" description="Helical" evidence="1">
    <location>
        <begin position="199"/>
        <end position="216"/>
    </location>
</feature>
<organism evidence="2 3">
    <name type="scientific">Ceratopteris richardii</name>
    <name type="common">Triangle waterfern</name>
    <dbReference type="NCBI Taxonomy" id="49495"/>
    <lineage>
        <taxon>Eukaryota</taxon>
        <taxon>Viridiplantae</taxon>
        <taxon>Streptophyta</taxon>
        <taxon>Embryophyta</taxon>
        <taxon>Tracheophyta</taxon>
        <taxon>Polypodiopsida</taxon>
        <taxon>Polypodiidae</taxon>
        <taxon>Polypodiales</taxon>
        <taxon>Pteridineae</taxon>
        <taxon>Pteridaceae</taxon>
        <taxon>Parkerioideae</taxon>
        <taxon>Ceratopteris</taxon>
    </lineage>
</organism>
<keyword evidence="3" id="KW-1185">Reference proteome</keyword>
<feature type="transmembrane region" description="Helical" evidence="1">
    <location>
        <begin position="228"/>
        <end position="246"/>
    </location>
</feature>
<name>A0A8T2TIP3_CERRI</name>
<dbReference type="PANTHER" id="PTHR36716">
    <property type="entry name" value="F3H9.20 PROTEIN"/>
    <property type="match status" value="1"/>
</dbReference>
<accession>A0A8T2TIP3</accession>
<proteinExistence type="predicted"/>
<reference evidence="2" key="1">
    <citation type="submission" date="2021-08" db="EMBL/GenBank/DDBJ databases">
        <title>WGS assembly of Ceratopteris richardii.</title>
        <authorList>
            <person name="Marchant D.B."/>
            <person name="Chen G."/>
            <person name="Jenkins J."/>
            <person name="Shu S."/>
            <person name="Leebens-Mack J."/>
            <person name="Grimwood J."/>
            <person name="Schmutz J."/>
            <person name="Soltis P."/>
            <person name="Soltis D."/>
            <person name="Chen Z.-H."/>
        </authorList>
    </citation>
    <scope>NUCLEOTIDE SEQUENCE</scope>
    <source>
        <strain evidence="2">Whitten #5841</strain>
        <tissue evidence="2">Leaf</tissue>
    </source>
</reference>
<feature type="transmembrane region" description="Helical" evidence="1">
    <location>
        <begin position="164"/>
        <end position="184"/>
    </location>
</feature>
<feature type="transmembrane region" description="Helical" evidence="1">
    <location>
        <begin position="137"/>
        <end position="157"/>
    </location>
</feature>
<keyword evidence="1" id="KW-0812">Transmembrane</keyword>
<dbReference type="AlphaFoldDB" id="A0A8T2TIP3"/>
<feature type="transmembrane region" description="Helical" evidence="1">
    <location>
        <begin position="99"/>
        <end position="117"/>
    </location>
</feature>
<feature type="transmembrane region" description="Helical" evidence="1">
    <location>
        <begin position="252"/>
        <end position="271"/>
    </location>
</feature>
<keyword evidence="1" id="KW-1133">Transmembrane helix</keyword>
<dbReference type="GO" id="GO:0009507">
    <property type="term" value="C:chloroplast"/>
    <property type="evidence" value="ECO:0007669"/>
    <property type="project" value="TreeGrafter"/>
</dbReference>
<protein>
    <recommendedName>
        <fullName evidence="4">Integral membrane protein</fullName>
    </recommendedName>
</protein>
<evidence type="ECO:0000313" key="2">
    <source>
        <dbReference type="EMBL" id="KAH7421234.1"/>
    </source>
</evidence>
<keyword evidence="1" id="KW-0472">Membrane</keyword>
<dbReference type="Proteomes" id="UP000825935">
    <property type="component" value="Chromosome 13"/>
</dbReference>
<evidence type="ECO:0000313" key="3">
    <source>
        <dbReference type="Proteomes" id="UP000825935"/>
    </source>
</evidence>
<dbReference type="EMBL" id="CM035418">
    <property type="protein sequence ID" value="KAH7421234.1"/>
    <property type="molecule type" value="Genomic_DNA"/>
</dbReference>
<sequence>MSMSMASVIALPAITKLYGQSQAIGVHQRSVRGVLRTVFSLNGFPCLRKGKGSSGRRGTFQKILYLPRAVSNDPASAPEVFQGMYGPWSIDSNDVREVLLYRGGLVTTAVTFLIAASRAFLPGDNALSSFIGQNFDVLYAVGAGGLGLSLFLIHIYVTPIKRMLQLLWGAGVLGSVLVALKFAAPEDEGLVNFVIENRWAIWLVGPLFASLTGLVFKEGLCYGKLEAALLVFVIPAVLLGHLSGLTDNRAESLLLFAWMALYSIFTARKFSQPIKDDLGDKSIFMFNALSEEEKQRVLEKLEANRMLNEQQ</sequence>
<dbReference type="InterPro" id="IPR019275">
    <property type="entry name" value="DUF2301"/>
</dbReference>
<dbReference type="Pfam" id="PF10063">
    <property type="entry name" value="DUF2301"/>
    <property type="match status" value="1"/>
</dbReference>
<evidence type="ECO:0008006" key="4">
    <source>
        <dbReference type="Google" id="ProtNLM"/>
    </source>
</evidence>
<gene>
    <name evidence="2" type="ORF">KP509_13G047300</name>
</gene>
<dbReference type="OrthoDB" id="2020161at2759"/>
<dbReference type="PANTHER" id="PTHR36716:SF2">
    <property type="entry name" value="F3H9.20 PROTEIN"/>
    <property type="match status" value="1"/>
</dbReference>
<evidence type="ECO:0000256" key="1">
    <source>
        <dbReference type="SAM" id="Phobius"/>
    </source>
</evidence>
<comment type="caution">
    <text evidence="2">The sequence shown here is derived from an EMBL/GenBank/DDBJ whole genome shotgun (WGS) entry which is preliminary data.</text>
</comment>